<feature type="region of interest" description="Disordered" evidence="1">
    <location>
        <begin position="175"/>
        <end position="256"/>
    </location>
</feature>
<reference evidence="2" key="1">
    <citation type="submission" date="2023-04" db="EMBL/GenBank/DDBJ databases">
        <title>Phytophthora fragariaefolia NBRC 109709.</title>
        <authorList>
            <person name="Ichikawa N."/>
            <person name="Sato H."/>
            <person name="Tonouchi N."/>
        </authorList>
    </citation>
    <scope>NUCLEOTIDE SEQUENCE</scope>
    <source>
        <strain evidence="2">NBRC 109709</strain>
    </source>
</reference>
<dbReference type="AlphaFoldDB" id="A0A9W6XFE1"/>
<evidence type="ECO:0000313" key="3">
    <source>
        <dbReference type="Proteomes" id="UP001165121"/>
    </source>
</evidence>
<sequence>MVEEAHQRAALNRVDAYMLVASRSGLQMHPIAVDGGTVPTRRPKQLQMPVYWPITSPAGIGAVAITPAKASPSTASEQQLRAFLEGVATFPSNDAVALTTEARFVRVQARIGTAAGWVCAPTTGAVPHPKLTDGNFHFRGLYYSFNFFTSAGQTSGVHTSAETARSSTSTTLLPFSPDAGIIDPTHVDGACREDDRRPAISRKASESYPSDSKASSNHLGTSPTGVRGGLVGSDGSGCLHGPGVRGANGALGRLRR</sequence>
<feature type="compositionally biased region" description="Basic and acidic residues" evidence="1">
    <location>
        <begin position="185"/>
        <end position="198"/>
    </location>
</feature>
<proteinExistence type="predicted"/>
<keyword evidence="3" id="KW-1185">Reference proteome</keyword>
<organism evidence="2 3">
    <name type="scientific">Phytophthora fragariaefolia</name>
    <dbReference type="NCBI Taxonomy" id="1490495"/>
    <lineage>
        <taxon>Eukaryota</taxon>
        <taxon>Sar</taxon>
        <taxon>Stramenopiles</taxon>
        <taxon>Oomycota</taxon>
        <taxon>Peronosporomycetes</taxon>
        <taxon>Peronosporales</taxon>
        <taxon>Peronosporaceae</taxon>
        <taxon>Phytophthora</taxon>
    </lineage>
</organism>
<comment type="caution">
    <text evidence="2">The sequence shown here is derived from an EMBL/GenBank/DDBJ whole genome shotgun (WGS) entry which is preliminary data.</text>
</comment>
<dbReference type="EMBL" id="BSXT01001002">
    <property type="protein sequence ID" value="GMF37354.1"/>
    <property type="molecule type" value="Genomic_DNA"/>
</dbReference>
<evidence type="ECO:0000313" key="2">
    <source>
        <dbReference type="EMBL" id="GMF37354.1"/>
    </source>
</evidence>
<evidence type="ECO:0000256" key="1">
    <source>
        <dbReference type="SAM" id="MobiDB-lite"/>
    </source>
</evidence>
<dbReference type="Proteomes" id="UP001165121">
    <property type="component" value="Unassembled WGS sequence"/>
</dbReference>
<protein>
    <submittedName>
        <fullName evidence="2">Unnamed protein product</fullName>
    </submittedName>
</protein>
<feature type="compositionally biased region" description="Gly residues" evidence="1">
    <location>
        <begin position="226"/>
        <end position="246"/>
    </location>
</feature>
<accession>A0A9W6XFE1</accession>
<feature type="compositionally biased region" description="Low complexity" evidence="1">
    <location>
        <begin position="247"/>
        <end position="256"/>
    </location>
</feature>
<feature type="compositionally biased region" description="Polar residues" evidence="1">
    <location>
        <begin position="207"/>
        <end position="224"/>
    </location>
</feature>
<gene>
    <name evidence="2" type="ORF">Pfra01_001045300</name>
</gene>
<name>A0A9W6XFE1_9STRA</name>